<dbReference type="EMBL" id="JADBEM010000001">
    <property type="protein sequence ID" value="MBE1606052.1"/>
    <property type="molecule type" value="Genomic_DNA"/>
</dbReference>
<sequence length="88" mass="9824">MEHRQTVVIPDIRTDPRIPQEAYRPTFVRSMIVSPMLGPEPLGALGAYWDRVRQPSDVEVRTLETLAGMAADALARFPEGLPDPGFHL</sequence>
<dbReference type="InterPro" id="IPR029016">
    <property type="entry name" value="GAF-like_dom_sf"/>
</dbReference>
<comment type="caution">
    <text evidence="2">The sequence shown here is derived from an EMBL/GenBank/DDBJ whole genome shotgun (WGS) entry which is preliminary data.</text>
</comment>
<proteinExistence type="predicted"/>
<protein>
    <submittedName>
        <fullName evidence="2">GAF domain-containing protein</fullName>
    </submittedName>
</protein>
<reference evidence="2" key="1">
    <citation type="submission" date="2020-10" db="EMBL/GenBank/DDBJ databases">
        <title>Sequencing the genomes of 1000 actinobacteria strains.</title>
        <authorList>
            <person name="Klenk H.-P."/>
        </authorList>
    </citation>
    <scope>NUCLEOTIDE SEQUENCE</scope>
    <source>
        <strain evidence="2">DSM 45354</strain>
    </source>
</reference>
<dbReference type="Gene3D" id="3.30.450.40">
    <property type="match status" value="1"/>
</dbReference>
<feature type="domain" description="GAF" evidence="1">
    <location>
        <begin position="2"/>
        <end position="74"/>
    </location>
</feature>
<dbReference type="SUPFAM" id="SSF55781">
    <property type="entry name" value="GAF domain-like"/>
    <property type="match status" value="1"/>
</dbReference>
<dbReference type="Proteomes" id="UP000638648">
    <property type="component" value="Unassembled WGS sequence"/>
</dbReference>
<dbReference type="InterPro" id="IPR003018">
    <property type="entry name" value="GAF"/>
</dbReference>
<keyword evidence="3" id="KW-1185">Reference proteome</keyword>
<dbReference type="AlphaFoldDB" id="A0A927MTI6"/>
<evidence type="ECO:0000313" key="2">
    <source>
        <dbReference type="EMBL" id="MBE1606052.1"/>
    </source>
</evidence>
<evidence type="ECO:0000259" key="1">
    <source>
        <dbReference type="Pfam" id="PF13185"/>
    </source>
</evidence>
<dbReference type="Pfam" id="PF13185">
    <property type="entry name" value="GAF_2"/>
    <property type="match status" value="1"/>
</dbReference>
<gene>
    <name evidence="2" type="ORF">HEB94_002900</name>
</gene>
<organism evidence="2 3">
    <name type="scientific">Actinopolymorpha pittospori</name>
    <dbReference type="NCBI Taxonomy" id="648752"/>
    <lineage>
        <taxon>Bacteria</taxon>
        <taxon>Bacillati</taxon>
        <taxon>Actinomycetota</taxon>
        <taxon>Actinomycetes</taxon>
        <taxon>Propionibacteriales</taxon>
        <taxon>Actinopolymorphaceae</taxon>
        <taxon>Actinopolymorpha</taxon>
    </lineage>
</organism>
<evidence type="ECO:0000313" key="3">
    <source>
        <dbReference type="Proteomes" id="UP000638648"/>
    </source>
</evidence>
<name>A0A927MTI6_9ACTN</name>
<accession>A0A927MTI6</accession>